<dbReference type="GO" id="GO:0030313">
    <property type="term" value="C:cell envelope"/>
    <property type="evidence" value="ECO:0007669"/>
    <property type="project" value="UniProtKB-SubCell"/>
</dbReference>
<dbReference type="EMBL" id="CAEZXB010000016">
    <property type="protein sequence ID" value="CAB4678493.1"/>
    <property type="molecule type" value="Genomic_DNA"/>
</dbReference>
<dbReference type="InterPro" id="IPR013378">
    <property type="entry name" value="InlB-like_B-rpt"/>
</dbReference>
<dbReference type="CDD" id="cd15482">
    <property type="entry name" value="Sialidase_non-viral"/>
    <property type="match status" value="1"/>
</dbReference>
<dbReference type="AlphaFoldDB" id="A0A6J6N1Q8"/>
<gene>
    <name evidence="2" type="ORF">UFOPK2342_00961</name>
</gene>
<evidence type="ECO:0000256" key="1">
    <source>
        <dbReference type="ARBA" id="ARBA00004196"/>
    </source>
</evidence>
<dbReference type="Pfam" id="PF09479">
    <property type="entry name" value="Flg_new"/>
    <property type="match status" value="1"/>
</dbReference>
<evidence type="ECO:0000313" key="2">
    <source>
        <dbReference type="EMBL" id="CAB4678493.1"/>
    </source>
</evidence>
<dbReference type="InterPro" id="IPR042229">
    <property type="entry name" value="Listeria/Bacterioides_rpt_sf"/>
</dbReference>
<comment type="subcellular location">
    <subcellularLocation>
        <location evidence="1">Cell envelope</location>
    </subcellularLocation>
</comment>
<dbReference type="NCBIfam" id="TIGR02543">
    <property type="entry name" value="List_Bact_rpt"/>
    <property type="match status" value="1"/>
</dbReference>
<reference evidence="2" key="1">
    <citation type="submission" date="2020-05" db="EMBL/GenBank/DDBJ databases">
        <authorList>
            <person name="Chiriac C."/>
            <person name="Salcher M."/>
            <person name="Ghai R."/>
            <person name="Kavagutti S V."/>
        </authorList>
    </citation>
    <scope>NUCLEOTIDE SEQUENCE</scope>
</reference>
<dbReference type="Gene3D" id="2.60.40.4270">
    <property type="entry name" value="Listeria-Bacteroides repeat domain"/>
    <property type="match status" value="1"/>
</dbReference>
<dbReference type="SUPFAM" id="SSF110296">
    <property type="entry name" value="Oligoxyloglucan reducing end-specific cellobiohydrolase"/>
    <property type="match status" value="1"/>
</dbReference>
<proteinExistence type="predicted"/>
<name>A0A6J6N1Q8_9ZZZZ</name>
<accession>A0A6J6N1Q8</accession>
<sequence>MTTPAHATVTWTTHTPAIYSNWKGVTSSADGTHLAAFRTNGNIYTSADSGLTWVDASTSIGSTKTWNGITSSSDGTHLAATYGTGASGGIYTSADSGATWISQAGAPNDQLGPIASSADGSHLVTGAQNSFANRLIYTSSDFGVTWVSRTTSGASNKSWINIASSSDGSKLAATFTDGTGGLMTSSDSGVTWTLRAGVGVTSYLFLAMNSDGTRLVVGKVNGKVLISSDSGVTFTEVTTLGDKVWIAVASSSDGTHLALIDGGDRRTPGAILISSDSGATWTDTLAPTGNWQTVTSSADGLHLAASDYANGIYTASITPATFGITYLANGATSGAVPVDNATYATGAAITVRANTGTLAKTGYTFAGWNTNAGETGTSYVATGADTLTMASAAVTLYAKWTAIPPAPTVVVVAVVAPMTPEGAPAIHFTSTEVTCSLGKYSQAPASAVYTLVIGEDAVSTHFSNALIPSWLVPWAGKTTDYGNATATSASWNIQSSWKGKNLSCLTLAYANNATGSTSVSAVVPPL</sequence>
<dbReference type="InterPro" id="IPR015943">
    <property type="entry name" value="WD40/YVTN_repeat-like_dom_sf"/>
</dbReference>
<dbReference type="Gene3D" id="2.130.10.10">
    <property type="entry name" value="YVTN repeat-like/Quinoprotein amine dehydrogenase"/>
    <property type="match status" value="1"/>
</dbReference>
<protein>
    <submittedName>
        <fullName evidence="2">Unannotated protein</fullName>
    </submittedName>
</protein>
<organism evidence="2">
    <name type="scientific">freshwater metagenome</name>
    <dbReference type="NCBI Taxonomy" id="449393"/>
    <lineage>
        <taxon>unclassified sequences</taxon>
        <taxon>metagenomes</taxon>
        <taxon>ecological metagenomes</taxon>
    </lineage>
</organism>